<proteinExistence type="inferred from homology"/>
<dbReference type="Proteomes" id="UP000289269">
    <property type="component" value="Unassembled WGS sequence"/>
</dbReference>
<organism evidence="5 6">
    <name type="scientific">Candidatus Chaera renei</name>
    <dbReference type="NCBI Taxonomy" id="2506947"/>
    <lineage>
        <taxon>Bacteria</taxon>
        <taxon>Candidatus Saccharimonadota</taxon>
        <taxon>Candidatus Saccharimonadia</taxon>
        <taxon>Candidatus Saccharimonadales</taxon>
        <taxon>Candidatus Saccharimonadaceae</taxon>
        <taxon>Candidatus Chaera</taxon>
    </lineage>
</organism>
<dbReference type="PANTHER" id="PTHR30258:SF2">
    <property type="entry name" value="COMG OPERON PROTEIN 1"/>
    <property type="match status" value="1"/>
</dbReference>
<dbReference type="Gene3D" id="3.30.450.90">
    <property type="match status" value="1"/>
</dbReference>
<feature type="domain" description="Bacterial type II secretion system protein E" evidence="4">
    <location>
        <begin position="348"/>
        <end position="362"/>
    </location>
</feature>
<dbReference type="InterPro" id="IPR001482">
    <property type="entry name" value="T2SS/T4SS_dom"/>
</dbReference>
<dbReference type="GO" id="GO:0005886">
    <property type="term" value="C:plasma membrane"/>
    <property type="evidence" value="ECO:0007669"/>
    <property type="project" value="TreeGrafter"/>
</dbReference>
<evidence type="ECO:0000256" key="3">
    <source>
        <dbReference type="ARBA" id="ARBA00022840"/>
    </source>
</evidence>
<protein>
    <submittedName>
        <fullName evidence="5">Type II/IV secretion system protein</fullName>
    </submittedName>
</protein>
<evidence type="ECO:0000313" key="5">
    <source>
        <dbReference type="EMBL" id="RWZ79389.1"/>
    </source>
</evidence>
<reference evidence="5" key="1">
    <citation type="submission" date="2019-01" db="EMBL/GenBank/DDBJ databases">
        <title>Genomic signatures and co-occurrence patterns of the ultra-small Saccharimodia (Patescibacteria phylum) suggest a symbiotic lifestyle.</title>
        <authorList>
            <person name="Lemos L."/>
            <person name="Medeiros J."/>
            <person name="Andreote F."/>
            <person name="Fernandes G."/>
            <person name="Varani A."/>
            <person name="Oliveira G."/>
            <person name="Pylro V."/>
        </authorList>
    </citation>
    <scope>NUCLEOTIDE SEQUENCE [LARGE SCALE GENOMIC DNA]</scope>
    <source>
        <strain evidence="5">AMD01</strain>
    </source>
</reference>
<keyword evidence="2" id="KW-0547">Nucleotide-binding</keyword>
<comment type="similarity">
    <text evidence="1">Belongs to the GSP E family.</text>
</comment>
<dbReference type="CDD" id="cd01129">
    <property type="entry name" value="PulE-GspE-like"/>
    <property type="match status" value="1"/>
</dbReference>
<dbReference type="InterPro" id="IPR027417">
    <property type="entry name" value="P-loop_NTPase"/>
</dbReference>
<accession>A0A4Q0AIQ5</accession>
<gene>
    <name evidence="5" type="ORF">EOT04_01895</name>
</gene>
<dbReference type="InterPro" id="IPR003593">
    <property type="entry name" value="AAA+_ATPase"/>
</dbReference>
<dbReference type="EMBL" id="SCKW01000015">
    <property type="protein sequence ID" value="RWZ79389.1"/>
    <property type="molecule type" value="Genomic_DNA"/>
</dbReference>
<dbReference type="Gene3D" id="3.40.50.300">
    <property type="entry name" value="P-loop containing nucleotide triphosphate hydrolases"/>
    <property type="match status" value="1"/>
</dbReference>
<dbReference type="GO" id="GO:0016887">
    <property type="term" value="F:ATP hydrolysis activity"/>
    <property type="evidence" value="ECO:0007669"/>
    <property type="project" value="TreeGrafter"/>
</dbReference>
<sequence>MNDAKQQAKFRDQDEQNTRSRAAILGLQYFDSRSLVENDRLPPALLSKQEMYQGHIVPLRDDGEDQPLVFGITSATPQSLLRDLRGRFQNRNVVFVMISGEGFRQLIARFDPPKEVTYDDVTIAAEGDSQTLGSVSETLASVRPDDILTYLIEQADRLSASDIHLECQRDNVRVRFRVDGALHSVAAIEHAKYRILQAAIASRANISTAAKTAQTGHMQQEISRKGQPAYVLNMRIETLPSVYGQDSVIRLFNFNEQLLKLENLGVSEAERRALEQVIEHPHGMLMVVGPTGSGKSTTLYSVLNALNQPSRKIITLEDPVEFSVPGIVQIPVSTQDGDSFAGKLSAVLRMDPDVIMIGEIRDVDTARTAIQASITGHLVLSTFHADTASAAFSRMIDLVGRNPVFISAIKMVIGQRLVRRLDDATKQEYQPDDQLKKWIAKSLEDLPEGVERPNLDEARLWRPGISQKSPFGYKGRVPLVEQLVVGPQMHSFLAADDSNLTTENIEREAKRQGMKTLLHDGILKSLQGVTSIEEVNRVI</sequence>
<comment type="caution">
    <text evidence="5">The sequence shown here is derived from an EMBL/GenBank/DDBJ whole genome shotgun (WGS) entry which is preliminary data.</text>
</comment>
<dbReference type="PROSITE" id="PS00662">
    <property type="entry name" value="T2SP_E"/>
    <property type="match status" value="1"/>
</dbReference>
<evidence type="ECO:0000256" key="1">
    <source>
        <dbReference type="ARBA" id="ARBA00006611"/>
    </source>
</evidence>
<evidence type="ECO:0000259" key="4">
    <source>
        <dbReference type="PROSITE" id="PS00662"/>
    </source>
</evidence>
<evidence type="ECO:0000256" key="2">
    <source>
        <dbReference type="ARBA" id="ARBA00022741"/>
    </source>
</evidence>
<dbReference type="Pfam" id="PF00437">
    <property type="entry name" value="T2SSE"/>
    <property type="match status" value="1"/>
</dbReference>
<dbReference type="GO" id="GO:0005524">
    <property type="term" value="F:ATP binding"/>
    <property type="evidence" value="ECO:0007669"/>
    <property type="project" value="UniProtKB-KW"/>
</dbReference>
<keyword evidence="6" id="KW-1185">Reference proteome</keyword>
<dbReference type="SMART" id="SM00382">
    <property type="entry name" value="AAA"/>
    <property type="match status" value="1"/>
</dbReference>
<evidence type="ECO:0000313" key="6">
    <source>
        <dbReference type="Proteomes" id="UP000289269"/>
    </source>
</evidence>
<keyword evidence="3" id="KW-0067">ATP-binding</keyword>
<dbReference type="SUPFAM" id="SSF52540">
    <property type="entry name" value="P-loop containing nucleoside triphosphate hydrolases"/>
    <property type="match status" value="1"/>
</dbReference>
<dbReference type="PANTHER" id="PTHR30258">
    <property type="entry name" value="TYPE II SECRETION SYSTEM PROTEIN GSPE-RELATED"/>
    <property type="match status" value="1"/>
</dbReference>
<name>A0A4Q0AIQ5_9BACT</name>
<dbReference type="AlphaFoldDB" id="A0A4Q0AIQ5"/>